<evidence type="ECO:0000313" key="7">
    <source>
        <dbReference type="EMBL" id="QCU76180.1"/>
    </source>
</evidence>
<dbReference type="Pfam" id="PF00126">
    <property type="entry name" value="HTH_1"/>
    <property type="match status" value="1"/>
</dbReference>
<sequence length="298" mass="33455">MINHLRHMAVFTKVVDLGSFRLTAKELGLAPSRVSQTISDLESFLGVTLLHRTTRKLSLTKEGNTFYKHVCQISKSAEAGLNDISSLAAEPKGTLKISLPAFLASSHMSSAIAEFAKKFPKITLNLIYSDHIMNIMDEGLDLSIRVGWLEDSSMVARKISESSRLLVAGKEFINRYKTPVHPHDLKNWDWIHFSMRSNTIEFTSATNETVSIIENSRINVNSAWAMSYFATKNLGLAILPEHLALEHIATGKLVHVLPNWTLKPLGYYAVWPNNSRRENLTLMLVRFLAERGLSSDTF</sequence>
<dbReference type="InterPro" id="IPR000847">
    <property type="entry name" value="LysR_HTH_N"/>
</dbReference>
<evidence type="ECO:0000256" key="1">
    <source>
        <dbReference type="ARBA" id="ARBA00009437"/>
    </source>
</evidence>
<dbReference type="Proteomes" id="UP000310065">
    <property type="component" value="Chromosome S1"/>
</dbReference>
<dbReference type="GeneID" id="88777379"/>
<dbReference type="InterPro" id="IPR058163">
    <property type="entry name" value="LysR-type_TF_proteobact-type"/>
</dbReference>
<proteinExistence type="inferred from homology"/>
<dbReference type="GO" id="GO:0006351">
    <property type="term" value="P:DNA-templated transcription"/>
    <property type="evidence" value="ECO:0007669"/>
    <property type="project" value="TreeGrafter"/>
</dbReference>
<dbReference type="InterPro" id="IPR036390">
    <property type="entry name" value="WH_DNA-bd_sf"/>
</dbReference>
<gene>
    <name evidence="7" type="ORF">FFU37_17055</name>
    <name evidence="6" type="ORF">QDH73_13760</name>
</gene>
<dbReference type="InterPro" id="IPR036388">
    <property type="entry name" value="WH-like_DNA-bd_sf"/>
</dbReference>
<evidence type="ECO:0000313" key="9">
    <source>
        <dbReference type="Proteomes" id="UP001242314"/>
    </source>
</evidence>
<protein>
    <submittedName>
        <fullName evidence="7">LysR family transcriptional regulator</fullName>
    </submittedName>
</protein>
<dbReference type="EMBL" id="JASGWX010000011">
    <property type="protein sequence ID" value="MDP4485082.1"/>
    <property type="molecule type" value="Genomic_DNA"/>
</dbReference>
<evidence type="ECO:0000256" key="3">
    <source>
        <dbReference type="ARBA" id="ARBA00023125"/>
    </source>
</evidence>
<dbReference type="PANTHER" id="PTHR30537:SF5">
    <property type="entry name" value="HTH-TYPE TRANSCRIPTIONAL ACTIVATOR TTDR-RELATED"/>
    <property type="match status" value="1"/>
</dbReference>
<dbReference type="CDD" id="cd08422">
    <property type="entry name" value="PBP2_CrgA_like"/>
    <property type="match status" value="1"/>
</dbReference>
<feature type="domain" description="HTH lysR-type" evidence="5">
    <location>
        <begin position="1"/>
        <end position="60"/>
    </location>
</feature>
<evidence type="ECO:0000259" key="5">
    <source>
        <dbReference type="PROSITE" id="PS50931"/>
    </source>
</evidence>
<keyword evidence="2" id="KW-0805">Transcription regulation</keyword>
<dbReference type="PANTHER" id="PTHR30537">
    <property type="entry name" value="HTH-TYPE TRANSCRIPTIONAL REGULATOR"/>
    <property type="match status" value="1"/>
</dbReference>
<dbReference type="Pfam" id="PF03466">
    <property type="entry name" value="LysR_substrate"/>
    <property type="match status" value="1"/>
</dbReference>
<evidence type="ECO:0000313" key="8">
    <source>
        <dbReference type="Proteomes" id="UP000310065"/>
    </source>
</evidence>
<evidence type="ECO:0000256" key="2">
    <source>
        <dbReference type="ARBA" id="ARBA00023015"/>
    </source>
</evidence>
<comment type="similarity">
    <text evidence="1">Belongs to the LysR transcriptional regulatory family.</text>
</comment>
<dbReference type="GO" id="GO:0003700">
    <property type="term" value="F:DNA-binding transcription factor activity"/>
    <property type="evidence" value="ECO:0007669"/>
    <property type="project" value="InterPro"/>
</dbReference>
<dbReference type="GO" id="GO:0043565">
    <property type="term" value="F:sequence-specific DNA binding"/>
    <property type="evidence" value="ECO:0007669"/>
    <property type="project" value="TreeGrafter"/>
</dbReference>
<keyword evidence="4" id="KW-0804">Transcription</keyword>
<dbReference type="RefSeq" id="WP_039487714.1">
    <property type="nucleotide sequence ID" value="NZ_CP040559.1"/>
</dbReference>
<accession>A0A4P9J593</accession>
<dbReference type="AlphaFoldDB" id="A0A4P9J593"/>
<dbReference type="KEGG" id="pdv:FFU37_17055"/>
<dbReference type="Gene3D" id="1.10.10.10">
    <property type="entry name" value="Winged helix-like DNA-binding domain superfamily/Winged helix DNA-binding domain"/>
    <property type="match status" value="1"/>
</dbReference>
<dbReference type="PROSITE" id="PS50931">
    <property type="entry name" value="HTH_LYSR"/>
    <property type="match status" value="1"/>
</dbReference>
<dbReference type="Proteomes" id="UP001242314">
    <property type="component" value="Unassembled WGS sequence"/>
</dbReference>
<dbReference type="InterPro" id="IPR005119">
    <property type="entry name" value="LysR_subst-bd"/>
</dbReference>
<dbReference type="FunFam" id="1.10.10.10:FF:000001">
    <property type="entry name" value="LysR family transcriptional regulator"/>
    <property type="match status" value="1"/>
</dbReference>
<evidence type="ECO:0000313" key="6">
    <source>
        <dbReference type="EMBL" id="MDP4485082.1"/>
    </source>
</evidence>
<keyword evidence="9" id="KW-1185">Reference proteome</keyword>
<dbReference type="EMBL" id="CP040559">
    <property type="protein sequence ID" value="QCU76180.1"/>
    <property type="molecule type" value="Genomic_DNA"/>
</dbReference>
<organism evidence="7 8">
    <name type="scientific">Pseudoalteromonas distincta</name>
    <dbReference type="NCBI Taxonomy" id="77608"/>
    <lineage>
        <taxon>Bacteria</taxon>
        <taxon>Pseudomonadati</taxon>
        <taxon>Pseudomonadota</taxon>
        <taxon>Gammaproteobacteria</taxon>
        <taxon>Alteromonadales</taxon>
        <taxon>Pseudoalteromonadaceae</taxon>
        <taxon>Pseudoalteromonas</taxon>
    </lineage>
</organism>
<name>A0A4P9J593_9GAMM</name>
<dbReference type="SUPFAM" id="SSF46785">
    <property type="entry name" value="Winged helix' DNA-binding domain"/>
    <property type="match status" value="1"/>
</dbReference>
<dbReference type="SUPFAM" id="SSF53850">
    <property type="entry name" value="Periplasmic binding protein-like II"/>
    <property type="match status" value="1"/>
</dbReference>
<keyword evidence="3" id="KW-0238">DNA-binding</keyword>
<evidence type="ECO:0000256" key="4">
    <source>
        <dbReference type="ARBA" id="ARBA00023163"/>
    </source>
</evidence>
<dbReference type="Gene3D" id="3.40.190.290">
    <property type="match status" value="1"/>
</dbReference>
<reference evidence="7 8" key="1">
    <citation type="submission" date="2019-05" db="EMBL/GenBank/DDBJ databases">
        <title>Complete genome sequence of Pseudoalteromonas sp. 16-SW-7(T) isolated from the Okhotsk Sea, Russia.</title>
        <authorList>
            <person name="Nguyen T.H."/>
            <person name="Nedashkovskaya O.I."/>
            <person name="Kim S.-G."/>
        </authorList>
    </citation>
    <scope>NUCLEOTIDE SEQUENCE [LARGE SCALE GENOMIC DNA]</scope>
    <source>
        <strain evidence="7 8">16-SW-7</strain>
    </source>
</reference>
<reference evidence="6 9" key="2">
    <citation type="submission" date="2023-04" db="EMBL/GenBank/DDBJ databases">
        <title>Novel Pseudoalteromonas species isolated from Pacific coral.</title>
        <authorList>
            <person name="Videau P."/>
            <person name="Shlafstein M.D."/>
            <person name="Oline D.K."/>
            <person name="Strangman W.K."/>
            <person name="Hahnke R.L."/>
            <person name="Saw J.H."/>
            <person name="Ushijima B."/>
        </authorList>
    </citation>
    <scope>NUCLEOTIDE SEQUENCE [LARGE SCALE GENOMIC DNA]</scope>
    <source>
        <strain evidence="6 9">LMG 14908</strain>
    </source>
</reference>